<dbReference type="InterPro" id="IPR036812">
    <property type="entry name" value="NAD(P)_OxRdtase_dom_sf"/>
</dbReference>
<dbReference type="Pfam" id="PF13187">
    <property type="entry name" value="Fer4_9"/>
    <property type="match status" value="1"/>
</dbReference>
<gene>
    <name evidence="5" type="ORF">CSA56_15605</name>
</gene>
<dbReference type="SUPFAM" id="SSF51430">
    <property type="entry name" value="NAD(P)-linked oxidoreductase"/>
    <property type="match status" value="1"/>
</dbReference>
<dbReference type="PROSITE" id="PS00198">
    <property type="entry name" value="4FE4S_FER_1"/>
    <property type="match status" value="1"/>
</dbReference>
<dbReference type="Proteomes" id="UP000230821">
    <property type="component" value="Unassembled WGS sequence"/>
</dbReference>
<evidence type="ECO:0000256" key="2">
    <source>
        <dbReference type="ARBA" id="ARBA00023004"/>
    </source>
</evidence>
<dbReference type="PANTHER" id="PTHR43312:SF2">
    <property type="entry name" value="OXIDOREDUCTASE"/>
    <property type="match status" value="1"/>
</dbReference>
<accession>A0A2G6K9U5</accession>
<evidence type="ECO:0000259" key="4">
    <source>
        <dbReference type="PROSITE" id="PS51379"/>
    </source>
</evidence>
<name>A0A2G6K9U5_9BACT</name>
<dbReference type="CDD" id="cd19096">
    <property type="entry name" value="AKR_Fe-S_oxidoreductase"/>
    <property type="match status" value="1"/>
</dbReference>
<dbReference type="Gene3D" id="1.10.1060.10">
    <property type="entry name" value="Alpha-helical ferredoxin"/>
    <property type="match status" value="1"/>
</dbReference>
<proteinExistence type="predicted"/>
<dbReference type="Pfam" id="PF00248">
    <property type="entry name" value="Aldo_ket_red"/>
    <property type="match status" value="1"/>
</dbReference>
<dbReference type="InterPro" id="IPR017900">
    <property type="entry name" value="4Fe4S_Fe_S_CS"/>
</dbReference>
<evidence type="ECO:0000313" key="5">
    <source>
        <dbReference type="EMBL" id="PIE32433.1"/>
    </source>
</evidence>
<dbReference type="InterPro" id="IPR017896">
    <property type="entry name" value="4Fe4S_Fe-S-bd"/>
</dbReference>
<protein>
    <submittedName>
        <fullName evidence="5">Aldo/keto reductase</fullName>
    </submittedName>
</protein>
<dbReference type="InterPro" id="IPR009051">
    <property type="entry name" value="Helical_ferredxn"/>
</dbReference>
<dbReference type="InterPro" id="IPR023210">
    <property type="entry name" value="NADP_OxRdtase_dom"/>
</dbReference>
<keyword evidence="2" id="KW-0408">Iron</keyword>
<dbReference type="PROSITE" id="PS51379">
    <property type="entry name" value="4FE4S_FER_2"/>
    <property type="match status" value="1"/>
</dbReference>
<dbReference type="InterPro" id="IPR053135">
    <property type="entry name" value="AKR2_Oxidoreductase"/>
</dbReference>
<reference evidence="5 6" key="1">
    <citation type="submission" date="2017-10" db="EMBL/GenBank/DDBJ databases">
        <title>Novel microbial diversity and functional potential in the marine mammal oral microbiome.</title>
        <authorList>
            <person name="Dudek N.K."/>
            <person name="Sun C.L."/>
            <person name="Burstein D."/>
            <person name="Kantor R.S."/>
            <person name="Aliaga Goltsman D.S."/>
            <person name="Bik E.M."/>
            <person name="Thomas B.C."/>
            <person name="Banfield J.F."/>
            <person name="Relman D.A."/>
        </authorList>
    </citation>
    <scope>NUCLEOTIDE SEQUENCE [LARGE SCALE GENOMIC DNA]</scope>
    <source>
        <strain evidence="5">DOLJORAL78_47_16</strain>
    </source>
</reference>
<evidence type="ECO:0000313" key="6">
    <source>
        <dbReference type="Proteomes" id="UP000230821"/>
    </source>
</evidence>
<dbReference type="GO" id="GO:0046872">
    <property type="term" value="F:metal ion binding"/>
    <property type="evidence" value="ECO:0007669"/>
    <property type="project" value="UniProtKB-KW"/>
</dbReference>
<dbReference type="EMBL" id="PDSK01000114">
    <property type="protein sequence ID" value="PIE32433.1"/>
    <property type="molecule type" value="Genomic_DNA"/>
</dbReference>
<comment type="caution">
    <text evidence="5">The sequence shown here is derived from an EMBL/GenBank/DDBJ whole genome shotgun (WGS) entry which is preliminary data.</text>
</comment>
<evidence type="ECO:0000256" key="1">
    <source>
        <dbReference type="ARBA" id="ARBA00022723"/>
    </source>
</evidence>
<dbReference type="GO" id="GO:0051536">
    <property type="term" value="F:iron-sulfur cluster binding"/>
    <property type="evidence" value="ECO:0007669"/>
    <property type="project" value="UniProtKB-KW"/>
</dbReference>
<dbReference type="AlphaFoldDB" id="A0A2G6K9U5"/>
<sequence length="379" mass="43665">MLYRTMPGIQEECSILGMGCMRFPQIDPDDPKTIDEPLATKMLRYAIDQGVNYVDTAYPYHGGESEPFVGRALQDGYREKVCLATKLPTWFVKTREDMDRFLNEQLERLRTDVIDFYMLHALNRVRWDDMKRLGVTDFLDSAVKSGKIKYAGFSFHADREKFKEIIDSYNWTFCQIQYNYLDENFQAGREGLEYAAQKGIGIVVMEPLKGGRIAQNVPETMMNIWDEAESKQTPAAWGFRWIWNQPEVAVVLSGMSTMDQIEENLQTAQQGQANSLTENELQLIDRVKEEYQRRIKVDCTNCGYCMPCPNGVNIPDCFGRYNTAFLFDDIEGLKKNYLQLVPEVNRASQCIACGACEEQCPQNIPIIEKLQDIVNLFER</sequence>
<evidence type="ECO:0000256" key="3">
    <source>
        <dbReference type="ARBA" id="ARBA00023014"/>
    </source>
</evidence>
<feature type="domain" description="4Fe-4S ferredoxin-type" evidence="4">
    <location>
        <begin position="340"/>
        <end position="370"/>
    </location>
</feature>
<keyword evidence="3" id="KW-0411">Iron-sulfur</keyword>
<organism evidence="5 6">
    <name type="scientific">candidate division KSB3 bacterium</name>
    <dbReference type="NCBI Taxonomy" id="2044937"/>
    <lineage>
        <taxon>Bacteria</taxon>
        <taxon>candidate division KSB3</taxon>
    </lineage>
</organism>
<dbReference type="Gene3D" id="3.20.20.100">
    <property type="entry name" value="NADP-dependent oxidoreductase domain"/>
    <property type="match status" value="1"/>
</dbReference>
<dbReference type="PANTHER" id="PTHR43312">
    <property type="entry name" value="D-THREO-ALDOSE 1-DEHYDROGENASE"/>
    <property type="match status" value="1"/>
</dbReference>
<keyword evidence="1" id="KW-0479">Metal-binding</keyword>